<dbReference type="GO" id="GO:0016020">
    <property type="term" value="C:membrane"/>
    <property type="evidence" value="ECO:0007669"/>
    <property type="project" value="InterPro"/>
</dbReference>
<protein>
    <submittedName>
        <fullName evidence="4">Methyl-accepting chemotaxis sensory transducer with Cache sensor</fullName>
    </submittedName>
</protein>
<dbReference type="Proteomes" id="UP000006365">
    <property type="component" value="Chromosome"/>
</dbReference>
<proteinExistence type="predicted"/>
<dbReference type="EMBL" id="CP002364">
    <property type="protein sequence ID" value="ADW17874.1"/>
    <property type="molecule type" value="Genomic_DNA"/>
</dbReference>
<dbReference type="PANTHER" id="PTHR32089:SF112">
    <property type="entry name" value="LYSOZYME-LIKE PROTEIN-RELATED"/>
    <property type="match status" value="1"/>
</dbReference>
<dbReference type="PANTHER" id="PTHR32089">
    <property type="entry name" value="METHYL-ACCEPTING CHEMOTAXIS PROTEIN MCPB"/>
    <property type="match status" value="1"/>
</dbReference>
<sequence length="472" mass="51409">MFSLFSNKLFLQRQQHLSAIREELAGRWDLSRTFTLPGEGEGNVLIELINRIFSRLHLFVVELTKGNVATATVAPLTQAIAGQVRRSSESLAREVEQIEATCRSLATDIGTSADSAGQALEQSAVIVDAIDQTSQLTGQALQRMQSMEQEVARLSVAIGELDQRSRSIGTIIESISDIADHTGLLSLNAFIEAARAKEHGAGFGVIAQEIRQLSQESARSAQEVKALLLDISALIQQTVTAVDRVQEEVVTGLEGNRMASASLDQVSAKHRQFHHHLTSVIGAVSSQKQAVGQLAGDLATIATIGQEGRKDSVRLAELADRIKQLTDQQLQATGIFILPQYRKAEQAVLALAALPAICQLGVDTDQTLEQGMLPLGYLELVYLTDTNGLQISSNVLRSGQAITRDATARGKDWSRRDWFRKVRETGRPYISELYKSAATDTFCLTIAVPVYRGEAWVGVLGADINFEHLLTI</sequence>
<evidence type="ECO:0000259" key="3">
    <source>
        <dbReference type="PROSITE" id="PS50111"/>
    </source>
</evidence>
<dbReference type="Pfam" id="PF00015">
    <property type="entry name" value="MCPsignal"/>
    <property type="match status" value="1"/>
</dbReference>
<dbReference type="InterPro" id="IPR004089">
    <property type="entry name" value="MCPsignal_dom"/>
</dbReference>
<gene>
    <name evidence="4" type="ordered locus">Despr_1722</name>
</gene>
<dbReference type="RefSeq" id="WP_015724415.1">
    <property type="nucleotide sequence ID" value="NC_014972.1"/>
</dbReference>
<dbReference type="SMART" id="SM00283">
    <property type="entry name" value="MA"/>
    <property type="match status" value="1"/>
</dbReference>
<reference evidence="4 5" key="1">
    <citation type="journal article" date="2011" name="Stand. Genomic Sci.">
        <title>Complete genome sequence of Desulfobulbus propionicus type strain (1pr3).</title>
        <authorList>
            <person name="Pagani I."/>
            <person name="Lapidus A."/>
            <person name="Nolan M."/>
            <person name="Lucas S."/>
            <person name="Hammon N."/>
            <person name="Deshpande S."/>
            <person name="Cheng J.F."/>
            <person name="Chertkov O."/>
            <person name="Davenport K."/>
            <person name="Tapia R."/>
            <person name="Han C."/>
            <person name="Goodwin L."/>
            <person name="Pitluck S."/>
            <person name="Liolios K."/>
            <person name="Mavromatis K."/>
            <person name="Ivanova N."/>
            <person name="Mikhailova N."/>
            <person name="Pati A."/>
            <person name="Chen A."/>
            <person name="Palaniappan K."/>
            <person name="Land M."/>
            <person name="Hauser L."/>
            <person name="Chang Y.J."/>
            <person name="Jeffries C.D."/>
            <person name="Detter J.C."/>
            <person name="Brambilla E."/>
            <person name="Kannan K.P."/>
            <person name="Djao O.D."/>
            <person name="Rohde M."/>
            <person name="Pukall R."/>
            <person name="Spring S."/>
            <person name="Goker M."/>
            <person name="Sikorski J."/>
            <person name="Woyke T."/>
            <person name="Bristow J."/>
            <person name="Eisen J.A."/>
            <person name="Markowitz V."/>
            <person name="Hugenholtz P."/>
            <person name="Kyrpides N.C."/>
            <person name="Klenk H.P."/>
        </authorList>
    </citation>
    <scope>NUCLEOTIDE SEQUENCE [LARGE SCALE GENOMIC DNA]</scope>
    <source>
        <strain evidence="5">ATCC 33891 / DSM 2032 / 1pr3</strain>
    </source>
</reference>
<dbReference type="Pfam" id="PF22673">
    <property type="entry name" value="MCP-like_PDC_1"/>
    <property type="match status" value="1"/>
</dbReference>
<organism evidence="4 5">
    <name type="scientific">Desulfobulbus propionicus (strain ATCC 33891 / DSM 2032 / VKM B-1956 / 1pr3)</name>
    <dbReference type="NCBI Taxonomy" id="577650"/>
    <lineage>
        <taxon>Bacteria</taxon>
        <taxon>Pseudomonadati</taxon>
        <taxon>Thermodesulfobacteriota</taxon>
        <taxon>Desulfobulbia</taxon>
        <taxon>Desulfobulbales</taxon>
        <taxon>Desulfobulbaceae</taxon>
        <taxon>Desulfobulbus</taxon>
    </lineage>
</organism>
<evidence type="ECO:0000313" key="5">
    <source>
        <dbReference type="Proteomes" id="UP000006365"/>
    </source>
</evidence>
<dbReference type="AlphaFoldDB" id="A0A7U4DPB3"/>
<dbReference type="GO" id="GO:0007165">
    <property type="term" value="P:signal transduction"/>
    <property type="evidence" value="ECO:0007669"/>
    <property type="project" value="UniProtKB-KW"/>
</dbReference>
<dbReference type="SUPFAM" id="SSF103190">
    <property type="entry name" value="Sensory domain-like"/>
    <property type="match status" value="1"/>
</dbReference>
<dbReference type="SUPFAM" id="SSF58104">
    <property type="entry name" value="Methyl-accepting chemotaxis protein (MCP) signaling domain"/>
    <property type="match status" value="1"/>
</dbReference>
<keyword evidence="1 2" id="KW-0807">Transducer</keyword>
<dbReference type="CDD" id="cd12913">
    <property type="entry name" value="PDC1_MCP_like"/>
    <property type="match status" value="1"/>
</dbReference>
<dbReference type="PROSITE" id="PS50111">
    <property type="entry name" value="CHEMOTAXIS_TRANSDUC_2"/>
    <property type="match status" value="1"/>
</dbReference>
<evidence type="ECO:0000256" key="2">
    <source>
        <dbReference type="PROSITE-ProRule" id="PRU00284"/>
    </source>
</evidence>
<accession>A0A7U4DPB3</accession>
<dbReference type="KEGG" id="dpr:Despr_1722"/>
<keyword evidence="5" id="KW-1185">Reference proteome</keyword>
<name>A0A7U4DPB3_DESPD</name>
<dbReference type="Gene3D" id="1.10.287.950">
    <property type="entry name" value="Methyl-accepting chemotaxis protein"/>
    <property type="match status" value="1"/>
</dbReference>
<feature type="domain" description="Methyl-accepting transducer" evidence="3">
    <location>
        <begin position="66"/>
        <end position="302"/>
    </location>
</feature>
<evidence type="ECO:0000256" key="1">
    <source>
        <dbReference type="ARBA" id="ARBA00023224"/>
    </source>
</evidence>
<dbReference type="InterPro" id="IPR029151">
    <property type="entry name" value="Sensor-like_sf"/>
</dbReference>
<evidence type="ECO:0000313" key="4">
    <source>
        <dbReference type="EMBL" id="ADW17874.1"/>
    </source>
</evidence>
<dbReference type="Gene3D" id="3.30.450.20">
    <property type="entry name" value="PAS domain"/>
    <property type="match status" value="1"/>
</dbReference>